<dbReference type="Proteomes" id="UP001318860">
    <property type="component" value="Unassembled WGS sequence"/>
</dbReference>
<proteinExistence type="predicted"/>
<dbReference type="SUPFAM" id="SSF117281">
    <property type="entry name" value="Kelch motif"/>
    <property type="match status" value="1"/>
</dbReference>
<dbReference type="InterPro" id="IPR015915">
    <property type="entry name" value="Kelch-typ_b-propeller"/>
</dbReference>
<gene>
    <name evidence="1" type="ORF">DH2020_022885</name>
</gene>
<comment type="caution">
    <text evidence="1">The sequence shown here is derived from an EMBL/GenBank/DDBJ whole genome shotgun (WGS) entry which is preliminary data.</text>
</comment>
<sequence>MGSLSRLSRALSSTDDYRIYAPFCAKNDTLNPSTFIDCYNPSTNSWDRATSIPGFGENLVLRDFAMVSLGHHIYVIGGRLCRKVSEHDGAGLASQGNPRVVPCVRRYNVRTNSWETCAPMGQPRFNFACTVCNGRIYVAGGQCSLGRAKGISSTEVYDPALDQWRSLANMSTMRYKCVGVTWQGKIHIVGGFVDGDNGNLGPFIMTRSSAEVYDAQRDRWDFVARMWELDVPPNQIVPVNGRLFSSGDCFKPWKGHIEAYDEKENLWNVVHGSHFDCLSPASTQGVQASSNWPPMERLYLTMAPIGNQLYFLAGYRLPGEVSRLRSEVHVFDTAANGDIGWRSFEPIEEQGEKELCGHCCVLKQG</sequence>
<dbReference type="PANTHER" id="PTHR47365">
    <property type="entry name" value="PLANT PROTEIN, PUTATIVE-RELATED"/>
    <property type="match status" value="1"/>
</dbReference>
<evidence type="ECO:0000313" key="2">
    <source>
        <dbReference type="Proteomes" id="UP001318860"/>
    </source>
</evidence>
<dbReference type="EMBL" id="JABTTQ020000013">
    <property type="protein sequence ID" value="KAK6142537.1"/>
    <property type="molecule type" value="Genomic_DNA"/>
</dbReference>
<dbReference type="PANTHER" id="PTHR47365:SF2">
    <property type="entry name" value="KELCH-LIKE PROTEIN 23"/>
    <property type="match status" value="1"/>
</dbReference>
<keyword evidence="2" id="KW-1185">Reference proteome</keyword>
<protein>
    <submittedName>
        <fullName evidence="1">Uncharacterized protein</fullName>
    </submittedName>
</protein>
<name>A0ABR0W5A8_REHGL</name>
<dbReference type="SMART" id="SM00612">
    <property type="entry name" value="Kelch"/>
    <property type="match status" value="2"/>
</dbReference>
<evidence type="ECO:0000313" key="1">
    <source>
        <dbReference type="EMBL" id="KAK6142537.1"/>
    </source>
</evidence>
<organism evidence="1 2">
    <name type="scientific">Rehmannia glutinosa</name>
    <name type="common">Chinese foxglove</name>
    <dbReference type="NCBI Taxonomy" id="99300"/>
    <lineage>
        <taxon>Eukaryota</taxon>
        <taxon>Viridiplantae</taxon>
        <taxon>Streptophyta</taxon>
        <taxon>Embryophyta</taxon>
        <taxon>Tracheophyta</taxon>
        <taxon>Spermatophyta</taxon>
        <taxon>Magnoliopsida</taxon>
        <taxon>eudicotyledons</taxon>
        <taxon>Gunneridae</taxon>
        <taxon>Pentapetalae</taxon>
        <taxon>asterids</taxon>
        <taxon>lamiids</taxon>
        <taxon>Lamiales</taxon>
        <taxon>Orobanchaceae</taxon>
        <taxon>Rehmannieae</taxon>
        <taxon>Rehmannia</taxon>
    </lineage>
</organism>
<dbReference type="InterPro" id="IPR006652">
    <property type="entry name" value="Kelch_1"/>
</dbReference>
<dbReference type="Pfam" id="PF01344">
    <property type="entry name" value="Kelch_1"/>
    <property type="match status" value="1"/>
</dbReference>
<dbReference type="Gene3D" id="2.120.10.80">
    <property type="entry name" value="Kelch-type beta propeller"/>
    <property type="match status" value="1"/>
</dbReference>
<reference evidence="1 2" key="1">
    <citation type="journal article" date="2021" name="Comput. Struct. Biotechnol. J.">
        <title>De novo genome assembly of the potent medicinal plant Rehmannia glutinosa using nanopore technology.</title>
        <authorList>
            <person name="Ma L."/>
            <person name="Dong C."/>
            <person name="Song C."/>
            <person name="Wang X."/>
            <person name="Zheng X."/>
            <person name="Niu Y."/>
            <person name="Chen S."/>
            <person name="Feng W."/>
        </authorList>
    </citation>
    <scope>NUCLEOTIDE SEQUENCE [LARGE SCALE GENOMIC DNA]</scope>
    <source>
        <strain evidence="1">DH-2019</strain>
    </source>
</reference>
<accession>A0ABR0W5A8</accession>